<feature type="transmembrane region" description="Helical" evidence="10">
    <location>
        <begin position="20"/>
        <end position="40"/>
    </location>
</feature>
<evidence type="ECO:0000256" key="10">
    <source>
        <dbReference type="SAM" id="Phobius"/>
    </source>
</evidence>
<dbReference type="CDD" id="cd06225">
    <property type="entry name" value="HAMP"/>
    <property type="match status" value="1"/>
</dbReference>
<dbReference type="EC" id="2.7.13.3" evidence="3"/>
<dbReference type="SUPFAM" id="SSF47384">
    <property type="entry name" value="Homodimeric domain of signal transducing histidine kinase"/>
    <property type="match status" value="1"/>
</dbReference>
<dbReference type="SMART" id="SM00304">
    <property type="entry name" value="HAMP"/>
    <property type="match status" value="1"/>
</dbReference>
<dbReference type="InterPro" id="IPR003660">
    <property type="entry name" value="HAMP_dom"/>
</dbReference>
<dbReference type="PANTHER" id="PTHR42878:SF7">
    <property type="entry name" value="SENSOR HISTIDINE KINASE GLRK"/>
    <property type="match status" value="1"/>
</dbReference>
<dbReference type="InterPro" id="IPR036097">
    <property type="entry name" value="HisK_dim/P_sf"/>
</dbReference>
<dbReference type="SMART" id="SM00387">
    <property type="entry name" value="HATPase_c"/>
    <property type="match status" value="1"/>
</dbReference>
<evidence type="ECO:0000256" key="6">
    <source>
        <dbReference type="ARBA" id="ARBA00022741"/>
    </source>
</evidence>
<name>A0ABR6Z0T4_9FIRM</name>
<keyword evidence="7" id="KW-0418">Kinase</keyword>
<keyword evidence="4" id="KW-0597">Phosphoprotein</keyword>
<evidence type="ECO:0000313" key="14">
    <source>
        <dbReference type="Proteomes" id="UP000622405"/>
    </source>
</evidence>
<reference evidence="13 14" key="1">
    <citation type="journal article" date="2020" name="mSystems">
        <title>Defining Genomic and Predicted Metabolic Features of the Acetobacterium Genus.</title>
        <authorList>
            <person name="Ross D.E."/>
            <person name="Marshall C.W."/>
            <person name="Gulliver D."/>
            <person name="May H.D."/>
            <person name="Norman R.S."/>
        </authorList>
    </citation>
    <scope>NUCLEOTIDE SEQUENCE [LARGE SCALE GENOMIC DNA]</scope>
    <source>
        <strain evidence="13 14">DSM 4132</strain>
    </source>
</reference>
<dbReference type="SMART" id="SM00388">
    <property type="entry name" value="HisKA"/>
    <property type="match status" value="1"/>
</dbReference>
<dbReference type="InterPro" id="IPR004358">
    <property type="entry name" value="Sig_transdc_His_kin-like_C"/>
</dbReference>
<evidence type="ECO:0000259" key="12">
    <source>
        <dbReference type="PROSITE" id="PS50885"/>
    </source>
</evidence>
<proteinExistence type="predicted"/>
<keyword evidence="6" id="KW-0547">Nucleotide-binding</keyword>
<dbReference type="Pfam" id="PF02518">
    <property type="entry name" value="HATPase_c"/>
    <property type="match status" value="1"/>
</dbReference>
<protein>
    <recommendedName>
        <fullName evidence="3">histidine kinase</fullName>
        <ecNumber evidence="3">2.7.13.3</ecNumber>
    </recommendedName>
</protein>
<dbReference type="RefSeq" id="WP_186894890.1">
    <property type="nucleotide sequence ID" value="NZ_WJBE01000015.1"/>
</dbReference>
<evidence type="ECO:0000256" key="2">
    <source>
        <dbReference type="ARBA" id="ARBA00004370"/>
    </source>
</evidence>
<feature type="domain" description="HAMP" evidence="12">
    <location>
        <begin position="79"/>
        <end position="135"/>
    </location>
</feature>
<dbReference type="CDD" id="cd00075">
    <property type="entry name" value="HATPase"/>
    <property type="match status" value="1"/>
</dbReference>
<keyword evidence="10" id="KW-0472">Membrane</keyword>
<keyword evidence="5" id="KW-0808">Transferase</keyword>
<dbReference type="Gene3D" id="6.10.340.10">
    <property type="match status" value="1"/>
</dbReference>
<dbReference type="PRINTS" id="PR00344">
    <property type="entry name" value="BCTRLSENSOR"/>
</dbReference>
<feature type="transmembrane region" description="Helical" evidence="10">
    <location>
        <begin position="52"/>
        <end position="76"/>
    </location>
</feature>
<evidence type="ECO:0000256" key="3">
    <source>
        <dbReference type="ARBA" id="ARBA00012438"/>
    </source>
</evidence>
<dbReference type="SUPFAM" id="SSF55874">
    <property type="entry name" value="ATPase domain of HSP90 chaperone/DNA topoisomerase II/histidine kinase"/>
    <property type="match status" value="1"/>
</dbReference>
<evidence type="ECO:0000256" key="9">
    <source>
        <dbReference type="ARBA" id="ARBA00023012"/>
    </source>
</evidence>
<dbReference type="Pfam" id="PF00512">
    <property type="entry name" value="HisKA"/>
    <property type="match status" value="1"/>
</dbReference>
<keyword evidence="10" id="KW-1133">Transmembrane helix</keyword>
<accession>A0ABR6Z0T4</accession>
<evidence type="ECO:0000256" key="5">
    <source>
        <dbReference type="ARBA" id="ARBA00022679"/>
    </source>
</evidence>
<dbReference type="InterPro" id="IPR036890">
    <property type="entry name" value="HATPase_C_sf"/>
</dbReference>
<comment type="catalytic activity">
    <reaction evidence="1">
        <text>ATP + protein L-histidine = ADP + protein N-phospho-L-histidine.</text>
        <dbReference type="EC" id="2.7.13.3"/>
    </reaction>
</comment>
<dbReference type="PROSITE" id="PS50109">
    <property type="entry name" value="HIS_KIN"/>
    <property type="match status" value="1"/>
</dbReference>
<dbReference type="Gene3D" id="1.10.287.130">
    <property type="match status" value="1"/>
</dbReference>
<dbReference type="Proteomes" id="UP000622405">
    <property type="component" value="Unassembled WGS sequence"/>
</dbReference>
<keyword evidence="14" id="KW-1185">Reference proteome</keyword>
<gene>
    <name evidence="13" type="ORF">GH811_13990</name>
</gene>
<feature type="domain" description="Histidine kinase" evidence="11">
    <location>
        <begin position="143"/>
        <end position="354"/>
    </location>
</feature>
<dbReference type="PANTHER" id="PTHR42878">
    <property type="entry name" value="TWO-COMPONENT HISTIDINE KINASE"/>
    <property type="match status" value="1"/>
</dbReference>
<sequence length="354" mass="40004">MKFKYEDLEDKRINAKRPFWKEFLMIFGIVLICSAGEVLIFNQQMMDHASPWIMALVGMSYVLFVGLLVSLGTRYIMYTAFQKPVMEIGQAARKVAAGDFTVRVHSQRKDNKKDELEVLIDDFNKMVKELATIETLKTDFIANVSHEIKTPLAVIQSYASALKNEALSQQEKLEYADTITDASKKLAALVTNVLKLNKLENQEIIQQSTFSLDEQLRCCMLALEDKFDEKKIEFDADLDEVTIITDESLLEIVWNNLLTNAIKFTKRGGLVKIELRKEDDQVIVKVSDSGCGMSEETCRRIFDRFYQGDTSHSEEGNGLGLALVKRVVDLIGGTIAVESEKDKGTTFTVELPLS</sequence>
<dbReference type="SUPFAM" id="SSF158472">
    <property type="entry name" value="HAMP domain-like"/>
    <property type="match status" value="1"/>
</dbReference>
<evidence type="ECO:0000256" key="8">
    <source>
        <dbReference type="ARBA" id="ARBA00022840"/>
    </source>
</evidence>
<evidence type="ECO:0000256" key="7">
    <source>
        <dbReference type="ARBA" id="ARBA00022777"/>
    </source>
</evidence>
<evidence type="ECO:0000313" key="13">
    <source>
        <dbReference type="EMBL" id="MBC3900727.1"/>
    </source>
</evidence>
<evidence type="ECO:0000259" key="11">
    <source>
        <dbReference type="PROSITE" id="PS50109"/>
    </source>
</evidence>
<dbReference type="Pfam" id="PF00672">
    <property type="entry name" value="HAMP"/>
    <property type="match status" value="1"/>
</dbReference>
<evidence type="ECO:0000256" key="4">
    <source>
        <dbReference type="ARBA" id="ARBA00022553"/>
    </source>
</evidence>
<dbReference type="InterPro" id="IPR005467">
    <property type="entry name" value="His_kinase_dom"/>
</dbReference>
<dbReference type="InterPro" id="IPR050351">
    <property type="entry name" value="BphY/WalK/GraS-like"/>
</dbReference>
<evidence type="ECO:0000256" key="1">
    <source>
        <dbReference type="ARBA" id="ARBA00000085"/>
    </source>
</evidence>
<organism evidence="13 14">
    <name type="scientific">Acetobacterium malicum</name>
    <dbReference type="NCBI Taxonomy" id="52692"/>
    <lineage>
        <taxon>Bacteria</taxon>
        <taxon>Bacillati</taxon>
        <taxon>Bacillota</taxon>
        <taxon>Clostridia</taxon>
        <taxon>Eubacteriales</taxon>
        <taxon>Eubacteriaceae</taxon>
        <taxon>Acetobacterium</taxon>
    </lineage>
</organism>
<dbReference type="PROSITE" id="PS50885">
    <property type="entry name" value="HAMP"/>
    <property type="match status" value="1"/>
</dbReference>
<comment type="subcellular location">
    <subcellularLocation>
        <location evidence="2">Membrane</location>
    </subcellularLocation>
</comment>
<dbReference type="Gene3D" id="3.30.565.10">
    <property type="entry name" value="Histidine kinase-like ATPase, C-terminal domain"/>
    <property type="match status" value="1"/>
</dbReference>
<dbReference type="CDD" id="cd00082">
    <property type="entry name" value="HisKA"/>
    <property type="match status" value="1"/>
</dbReference>
<comment type="caution">
    <text evidence="13">The sequence shown here is derived from an EMBL/GenBank/DDBJ whole genome shotgun (WGS) entry which is preliminary data.</text>
</comment>
<dbReference type="EMBL" id="WJBE01000015">
    <property type="protein sequence ID" value="MBC3900727.1"/>
    <property type="molecule type" value="Genomic_DNA"/>
</dbReference>
<keyword evidence="10" id="KW-0812">Transmembrane</keyword>
<dbReference type="InterPro" id="IPR003661">
    <property type="entry name" value="HisK_dim/P_dom"/>
</dbReference>
<keyword evidence="9" id="KW-0902">Two-component regulatory system</keyword>
<keyword evidence="8" id="KW-0067">ATP-binding</keyword>
<dbReference type="InterPro" id="IPR003594">
    <property type="entry name" value="HATPase_dom"/>
</dbReference>